<organism evidence="1 2">
    <name type="scientific">Aeromonas phage PS1</name>
    <dbReference type="NCBI Taxonomy" id="2591406"/>
    <lineage>
        <taxon>Viruses</taxon>
        <taxon>Duplodnaviria</taxon>
        <taxon>Heunggongvirae</taxon>
        <taxon>Uroviricota</taxon>
        <taxon>Caudoviricetes</taxon>
        <taxon>Chimalliviridae</taxon>
        <taxon>Ferozepurvirus</taxon>
        <taxon>Ferozepurvirus PS1</taxon>
    </lineage>
</organism>
<accession>A0A514TUS9</accession>
<proteinExistence type="predicted"/>
<dbReference type="InterPro" id="IPR055907">
    <property type="entry name" value="DUF7484"/>
</dbReference>
<dbReference type="Pfam" id="PF24302">
    <property type="entry name" value="DUF7484"/>
    <property type="match status" value="1"/>
</dbReference>
<name>A0A514TUS9_9CAUD</name>
<sequence length="283" mass="31281">MSPVDFSIQNLISGVNDIPEYLLKLAFDNPNAGFGSVWSPVNTEYSIEQGIREKVILKMVAPLLNVIGGSSEIIDLSSARITNMQGGHIHVNVPDFLTGGRKIISVIEVYPGNLNRAIASGYNMTSGNGACGTGGQVGNALNRLMTGLDDSNVQRSFTSFTMTGNNSFLIRDAGAAMFNMIAKVILAYDEHFSVIPPKMYDKFYELVELATKAYIYKTCRRGMQEAVSRYGVSVDDVRDDVERYADSAREFKEFFNEELKKHLAYADPKGVSDSLKMMVPRKR</sequence>
<gene>
    <name evidence="1" type="ORF">PS1_0014</name>
</gene>
<reference evidence="1" key="1">
    <citation type="submission" date="2019-06" db="EMBL/GenBank/DDBJ databases">
        <title>Complete genome sequence of Aeromonas hydrophila bacteriophage PS1.</title>
        <authorList>
            <person name="Rai S."/>
            <person name="Tyagi A."/>
            <person name="Kumar N."/>
            <person name="Singh N."/>
        </authorList>
    </citation>
    <scope>NUCLEOTIDE SEQUENCE [LARGE SCALE GENOMIC DNA]</scope>
</reference>
<evidence type="ECO:0000313" key="2">
    <source>
        <dbReference type="Proteomes" id="UP000317703"/>
    </source>
</evidence>
<keyword evidence="2" id="KW-1185">Reference proteome</keyword>
<dbReference type="EMBL" id="MN032614">
    <property type="protein sequence ID" value="QDJ96772.1"/>
    <property type="molecule type" value="Genomic_DNA"/>
</dbReference>
<dbReference type="Proteomes" id="UP000317703">
    <property type="component" value="Segment"/>
</dbReference>
<evidence type="ECO:0000313" key="1">
    <source>
        <dbReference type="EMBL" id="QDJ96772.1"/>
    </source>
</evidence>
<protein>
    <submittedName>
        <fullName evidence="1">Uncharacterized protein</fullName>
    </submittedName>
</protein>